<dbReference type="SUPFAM" id="SSF110849">
    <property type="entry name" value="ParB/Sulfiredoxin"/>
    <property type="match status" value="1"/>
</dbReference>
<evidence type="ECO:0000313" key="2">
    <source>
        <dbReference type="Proteomes" id="UP001195963"/>
    </source>
</evidence>
<accession>A0ABS7E7R4</accession>
<comment type="caution">
    <text evidence="1">The sequence shown here is derived from an EMBL/GenBank/DDBJ whole genome shotgun (WGS) entry which is preliminary data.</text>
</comment>
<protein>
    <submittedName>
        <fullName evidence="1">ParB/RepB/Spo0J family partition protein</fullName>
    </submittedName>
</protein>
<dbReference type="EMBL" id="JAHZST010000012">
    <property type="protein sequence ID" value="MBW8185206.1"/>
    <property type="molecule type" value="Genomic_DNA"/>
</dbReference>
<keyword evidence="2" id="KW-1185">Reference proteome</keyword>
<dbReference type="RefSeq" id="WP_220110646.1">
    <property type="nucleotide sequence ID" value="NZ_JAHZST010000012.1"/>
</dbReference>
<evidence type="ECO:0000313" key="1">
    <source>
        <dbReference type="EMBL" id="MBW8185206.1"/>
    </source>
</evidence>
<name>A0ABS7E7R4_9GAMM</name>
<sequence length="472" mass="53862">MSKGASINPRLLLNEQRYDVIIKYVVALFFKNGFCHESLPRRIKDIYIEHIKIVTEGKFSELSSSKKTADEYLYRFYELYNNIKESGFQNELGAIPLANNDTIINGAHRLAVALVLDIESIPVLKLDIAPLKYSESFFIKSGLPQQELDFVNILFSDVYQGAYIACLWPSVKHNLDKVKTILGPRVVSYREIEFTEVGKKNLLLQLYPYESWIGNPGNGFSGLNNKILPCFKNGENAQFILFINDSLEQVLKLKDKVRSLHSNGKHSIHITDTKNEVNILSRLIFSLETQKIMDVAVPWTFPSFYEEISKLANSSYKKGIVLVGSSSLGILGKRLPSDVDYLNISSNSETKSNLLSLSDAFSEHLTEKRYYAPDCIDKFSVGYDVYYFLGVSFASLNIIVDMKTKRSEAKDIDDVTMLMPYCKKSTSRIDKLANRFLKVKAKVRWTLLDMLKFLGIDLFVYTTYIKIKGFFK</sequence>
<proteinExistence type="predicted"/>
<gene>
    <name evidence="1" type="ORF">K0625_16215</name>
</gene>
<reference evidence="1 2" key="1">
    <citation type="submission" date="2021-07" db="EMBL/GenBank/DDBJ databases">
        <title>Shewanella sp. nov, isolated from SCS.</title>
        <authorList>
            <person name="Cao W.R."/>
        </authorList>
    </citation>
    <scope>NUCLEOTIDE SEQUENCE [LARGE SCALE GENOMIC DNA]</scope>
    <source>
        <strain evidence="1 2">NR704-98</strain>
    </source>
</reference>
<dbReference type="InterPro" id="IPR036086">
    <property type="entry name" value="ParB/Sulfiredoxin_sf"/>
</dbReference>
<dbReference type="Proteomes" id="UP001195963">
    <property type="component" value="Unassembled WGS sequence"/>
</dbReference>
<organism evidence="1 2">
    <name type="scientific">Shewanella nanhaiensis</name>
    <dbReference type="NCBI Taxonomy" id="2864872"/>
    <lineage>
        <taxon>Bacteria</taxon>
        <taxon>Pseudomonadati</taxon>
        <taxon>Pseudomonadota</taxon>
        <taxon>Gammaproteobacteria</taxon>
        <taxon>Alteromonadales</taxon>
        <taxon>Shewanellaceae</taxon>
        <taxon>Shewanella</taxon>
    </lineage>
</organism>